<evidence type="ECO:0000256" key="7">
    <source>
        <dbReference type="ARBA" id="ARBA00023212"/>
    </source>
</evidence>
<sequence>MSHHIEEEIDLTLLQLVAPQPIVDSLVNRLNYGLPFTYLGETSLIVVNPNQDLGLFTQELSNFYVQNGYKALESSPHRLQPHIYEIITKAYFVMRRLGTDQSIIFSGAPNSGKSVSYRESLRQLGQLSLNPKKPSKIPEQLDHILDIVQSFTHCSTSSNSTSSRLGLYQECQFTNRGRLAGIKTIPYYFDKFRLTSIPQNESNFHILYHLVEVATPEERSAYGLNTNFNYLPTSIYYKQNNYLNIQESLKQVNFKAKSRAKINQILAAILHLGNLEFVSAGDGQEIYISNVNTLDLIADLLGLDSNELFNILTSKTQLIGKDLCTTLLDVQGASYERHSIATTLYS</sequence>
<dbReference type="GO" id="GO:0000146">
    <property type="term" value="F:microfilament motor activity"/>
    <property type="evidence" value="ECO:0007669"/>
    <property type="project" value="TreeGrafter"/>
</dbReference>
<dbReference type="STRING" id="796925.A0A137P5W7"/>
<evidence type="ECO:0000256" key="6">
    <source>
        <dbReference type="ARBA" id="ARBA00023175"/>
    </source>
</evidence>
<comment type="subcellular location">
    <subcellularLocation>
        <location evidence="2">Cell projection</location>
    </subcellularLocation>
    <subcellularLocation>
        <location evidence="1">Cytoplasm</location>
        <location evidence="1">Cytoskeleton</location>
    </subcellularLocation>
</comment>
<evidence type="ECO:0000313" key="11">
    <source>
        <dbReference type="EMBL" id="KXN70386.1"/>
    </source>
</evidence>
<evidence type="ECO:0000256" key="8">
    <source>
        <dbReference type="ARBA" id="ARBA00023273"/>
    </source>
</evidence>
<proteinExistence type="inferred from homology"/>
<keyword evidence="9" id="KW-0009">Actin-binding</keyword>
<dbReference type="PROSITE" id="PS51456">
    <property type="entry name" value="MYOSIN_MOTOR"/>
    <property type="match status" value="1"/>
</dbReference>
<dbReference type="PANTHER" id="PTHR46256">
    <property type="entry name" value="AGAP011099-PA"/>
    <property type="match status" value="1"/>
</dbReference>
<feature type="binding site" evidence="9">
    <location>
        <begin position="107"/>
        <end position="114"/>
    </location>
    <ligand>
        <name>ATP</name>
        <dbReference type="ChEBI" id="CHEBI:30616"/>
    </ligand>
</feature>
<reference evidence="11 12" key="1">
    <citation type="journal article" date="2015" name="Genome Biol. Evol.">
        <title>Phylogenomic analyses indicate that early fungi evolved digesting cell walls of algal ancestors of land plants.</title>
        <authorList>
            <person name="Chang Y."/>
            <person name="Wang S."/>
            <person name="Sekimoto S."/>
            <person name="Aerts A.L."/>
            <person name="Choi C."/>
            <person name="Clum A."/>
            <person name="LaButti K.M."/>
            <person name="Lindquist E.A."/>
            <person name="Yee Ngan C."/>
            <person name="Ohm R.A."/>
            <person name="Salamov A.A."/>
            <person name="Grigoriev I.V."/>
            <person name="Spatafora J.W."/>
            <person name="Berbee M.L."/>
        </authorList>
    </citation>
    <scope>NUCLEOTIDE SEQUENCE [LARGE SCALE GENOMIC DNA]</scope>
    <source>
        <strain evidence="11 12">NRRL 28638</strain>
    </source>
</reference>
<accession>A0A137P5W7</accession>
<dbReference type="SMART" id="SM00242">
    <property type="entry name" value="MYSc"/>
    <property type="match status" value="1"/>
</dbReference>
<dbReference type="GO" id="GO:0004674">
    <property type="term" value="F:protein serine/threonine kinase activity"/>
    <property type="evidence" value="ECO:0007669"/>
    <property type="project" value="TreeGrafter"/>
</dbReference>
<evidence type="ECO:0000256" key="3">
    <source>
        <dbReference type="ARBA" id="ARBA00022490"/>
    </source>
</evidence>
<keyword evidence="11" id="KW-0378">Hydrolase</keyword>
<dbReference type="Gene3D" id="1.10.10.820">
    <property type="match status" value="1"/>
</dbReference>
<keyword evidence="9" id="KW-0067">ATP-binding</keyword>
<dbReference type="Pfam" id="PF00063">
    <property type="entry name" value="Myosin_head"/>
    <property type="match status" value="1"/>
</dbReference>
<keyword evidence="4" id="KW-0677">Repeat</keyword>
<evidence type="ECO:0000256" key="4">
    <source>
        <dbReference type="ARBA" id="ARBA00022737"/>
    </source>
</evidence>
<evidence type="ECO:0000259" key="10">
    <source>
        <dbReference type="PROSITE" id="PS51456"/>
    </source>
</evidence>
<evidence type="ECO:0000256" key="9">
    <source>
        <dbReference type="PROSITE-ProRule" id="PRU00782"/>
    </source>
</evidence>
<dbReference type="GO" id="GO:0030832">
    <property type="term" value="P:regulation of actin filament length"/>
    <property type="evidence" value="ECO:0007669"/>
    <property type="project" value="TreeGrafter"/>
</dbReference>
<dbReference type="InterPro" id="IPR036961">
    <property type="entry name" value="Kinesin_motor_dom_sf"/>
</dbReference>
<dbReference type="EMBL" id="KQ964504">
    <property type="protein sequence ID" value="KXN70386.1"/>
    <property type="molecule type" value="Genomic_DNA"/>
</dbReference>
<dbReference type="GO" id="GO:0016787">
    <property type="term" value="F:hydrolase activity"/>
    <property type="evidence" value="ECO:0007669"/>
    <property type="project" value="UniProtKB-KW"/>
</dbReference>
<dbReference type="InterPro" id="IPR052409">
    <property type="entry name" value="Myosin-III_kinase_activity"/>
</dbReference>
<evidence type="ECO:0000256" key="1">
    <source>
        <dbReference type="ARBA" id="ARBA00004245"/>
    </source>
</evidence>
<keyword evidence="5 9" id="KW-0518">Myosin</keyword>
<keyword evidence="3" id="KW-0963">Cytoplasm</keyword>
<dbReference type="InterPro" id="IPR027417">
    <property type="entry name" value="P-loop_NTPase"/>
</dbReference>
<dbReference type="GO" id="GO:0003779">
    <property type="term" value="F:actin binding"/>
    <property type="evidence" value="ECO:0007669"/>
    <property type="project" value="UniProtKB-KW"/>
</dbReference>
<dbReference type="GO" id="GO:0005524">
    <property type="term" value="F:ATP binding"/>
    <property type="evidence" value="ECO:0007669"/>
    <property type="project" value="UniProtKB-UniRule"/>
</dbReference>
<keyword evidence="7" id="KW-0206">Cytoskeleton</keyword>
<dbReference type="Gene3D" id="3.40.850.10">
    <property type="entry name" value="Kinesin motor domain"/>
    <property type="match status" value="1"/>
</dbReference>
<dbReference type="GO" id="GO:0042995">
    <property type="term" value="C:cell projection"/>
    <property type="evidence" value="ECO:0007669"/>
    <property type="project" value="UniProtKB-SubCell"/>
</dbReference>
<evidence type="ECO:0000313" key="12">
    <source>
        <dbReference type="Proteomes" id="UP000070444"/>
    </source>
</evidence>
<dbReference type="AlphaFoldDB" id="A0A137P5W7"/>
<evidence type="ECO:0000256" key="5">
    <source>
        <dbReference type="ARBA" id="ARBA00023123"/>
    </source>
</evidence>
<dbReference type="PANTHER" id="PTHR46256:SF3">
    <property type="entry name" value="MYOSIN MOTOR DOMAIN-CONTAINING PROTEIN"/>
    <property type="match status" value="1"/>
</dbReference>
<evidence type="ECO:0000256" key="2">
    <source>
        <dbReference type="ARBA" id="ARBA00004316"/>
    </source>
</evidence>
<keyword evidence="12" id="KW-1185">Reference proteome</keyword>
<keyword evidence="9" id="KW-0547">Nucleotide-binding</keyword>
<gene>
    <name evidence="11" type="ORF">CONCODRAFT_58453</name>
</gene>
<comment type="similarity">
    <text evidence="9">Belongs to the TRAFAC class myosin-kinesin ATPase superfamily. Myosin family.</text>
</comment>
<dbReference type="SUPFAM" id="SSF52540">
    <property type="entry name" value="P-loop containing nucleoside triphosphate hydrolases"/>
    <property type="match status" value="1"/>
</dbReference>
<dbReference type="OMA" id="KYIQIVF"/>
<feature type="non-terminal residue" evidence="11">
    <location>
        <position position="346"/>
    </location>
</feature>
<dbReference type="Gene3D" id="1.20.120.720">
    <property type="entry name" value="Myosin VI head, motor domain, U50 subdomain"/>
    <property type="match status" value="1"/>
</dbReference>
<dbReference type="GO" id="GO:0016459">
    <property type="term" value="C:myosin complex"/>
    <property type="evidence" value="ECO:0007669"/>
    <property type="project" value="UniProtKB-KW"/>
</dbReference>
<comment type="caution">
    <text evidence="9">Lacks conserved residue(s) required for the propagation of feature annotation.</text>
</comment>
<dbReference type="PRINTS" id="PR00193">
    <property type="entry name" value="MYOSINHEAVY"/>
</dbReference>
<protein>
    <submittedName>
        <fullName evidence="11">p-loop containing nucleoside triphosphate hydrolase protein</fullName>
    </submittedName>
</protein>
<feature type="domain" description="Myosin motor" evidence="10">
    <location>
        <begin position="6"/>
        <end position="346"/>
    </location>
</feature>
<dbReference type="InterPro" id="IPR001609">
    <property type="entry name" value="Myosin_head_motor_dom-like"/>
</dbReference>
<keyword evidence="6 9" id="KW-0505">Motor protein</keyword>
<name>A0A137P5W7_CONC2</name>
<dbReference type="Proteomes" id="UP000070444">
    <property type="component" value="Unassembled WGS sequence"/>
</dbReference>
<keyword evidence="8" id="KW-0966">Cell projection</keyword>
<dbReference type="OrthoDB" id="370884at2759"/>
<organism evidence="11 12">
    <name type="scientific">Conidiobolus coronatus (strain ATCC 28846 / CBS 209.66 / NRRL 28638)</name>
    <name type="common">Delacroixia coronata</name>
    <dbReference type="NCBI Taxonomy" id="796925"/>
    <lineage>
        <taxon>Eukaryota</taxon>
        <taxon>Fungi</taxon>
        <taxon>Fungi incertae sedis</taxon>
        <taxon>Zoopagomycota</taxon>
        <taxon>Entomophthoromycotina</taxon>
        <taxon>Entomophthoromycetes</taxon>
        <taxon>Entomophthorales</taxon>
        <taxon>Ancylistaceae</taxon>
        <taxon>Conidiobolus</taxon>
    </lineage>
</organism>